<accession>A0A016RWB1</accession>
<organism evidence="2 3">
    <name type="scientific">Ancylostoma ceylanicum</name>
    <dbReference type="NCBI Taxonomy" id="53326"/>
    <lineage>
        <taxon>Eukaryota</taxon>
        <taxon>Metazoa</taxon>
        <taxon>Ecdysozoa</taxon>
        <taxon>Nematoda</taxon>
        <taxon>Chromadorea</taxon>
        <taxon>Rhabditida</taxon>
        <taxon>Rhabditina</taxon>
        <taxon>Rhabditomorpha</taxon>
        <taxon>Strongyloidea</taxon>
        <taxon>Ancylostomatidae</taxon>
        <taxon>Ancylostomatinae</taxon>
        <taxon>Ancylostoma</taxon>
    </lineage>
</organism>
<dbReference type="Proteomes" id="UP000024635">
    <property type="component" value="Unassembled WGS sequence"/>
</dbReference>
<evidence type="ECO:0008006" key="4">
    <source>
        <dbReference type="Google" id="ProtNLM"/>
    </source>
</evidence>
<dbReference type="EMBL" id="JARK01001691">
    <property type="protein sequence ID" value="EYB82618.1"/>
    <property type="molecule type" value="Genomic_DNA"/>
</dbReference>
<dbReference type="PANTHER" id="PTHR36955:SF1">
    <property type="entry name" value="SECRETED NEMATODE CLADE V PROTEIN GENE FAMILY"/>
    <property type="match status" value="1"/>
</dbReference>
<keyword evidence="1" id="KW-0732">Signal</keyword>
<dbReference type="Pfam" id="PF17619">
    <property type="entry name" value="SCVP"/>
    <property type="match status" value="1"/>
</dbReference>
<dbReference type="OrthoDB" id="5900908at2759"/>
<evidence type="ECO:0000313" key="3">
    <source>
        <dbReference type="Proteomes" id="UP000024635"/>
    </source>
</evidence>
<reference evidence="3" key="1">
    <citation type="journal article" date="2015" name="Nat. Genet.">
        <title>The genome and transcriptome of the zoonotic hookworm Ancylostoma ceylanicum identify infection-specific gene families.</title>
        <authorList>
            <person name="Schwarz E.M."/>
            <person name="Hu Y."/>
            <person name="Antoshechkin I."/>
            <person name="Miller M.M."/>
            <person name="Sternberg P.W."/>
            <person name="Aroian R.V."/>
        </authorList>
    </citation>
    <scope>NUCLEOTIDE SEQUENCE</scope>
    <source>
        <strain evidence="3">HY135</strain>
    </source>
</reference>
<keyword evidence="3" id="KW-1185">Reference proteome</keyword>
<evidence type="ECO:0000313" key="2">
    <source>
        <dbReference type="EMBL" id="EYB82618.1"/>
    </source>
</evidence>
<feature type="signal peptide" evidence="1">
    <location>
        <begin position="1"/>
        <end position="16"/>
    </location>
</feature>
<dbReference type="STRING" id="53326.A0A016RWB1"/>
<dbReference type="AlphaFoldDB" id="A0A016RWB1"/>
<proteinExistence type="predicted"/>
<feature type="chain" id="PRO_5001485882" description="SEA domain-containing protein" evidence="1">
    <location>
        <begin position="17"/>
        <end position="195"/>
    </location>
</feature>
<evidence type="ECO:0000256" key="1">
    <source>
        <dbReference type="SAM" id="SignalP"/>
    </source>
</evidence>
<comment type="caution">
    <text evidence="2">The sequence shown here is derived from an EMBL/GenBank/DDBJ whole genome shotgun (WGS) entry which is preliminary data.</text>
</comment>
<sequence length="195" mass="21777">MTPLLLLLAVISAAQACSPTSSTTWEPITQQTPPLGRGRKRATELVLVTVVTNRKFDPSLNDTHLQTMKSLLNDYTKSKGVVYDKRMVNEAVRNVGGNFAVLYTVQNADCGEVLISIKFSLLQTLTEAYIEKVLKASVHIMPMLILLLGERLCTRSEARGGLYHSHESQMRRQASIHNQMIDIRSAQVEKVVKRI</sequence>
<dbReference type="PANTHER" id="PTHR36955">
    <property type="entry name" value="SECRETED NEMATODE CLADE V PROTEIN GENE FAMILY"/>
    <property type="match status" value="1"/>
</dbReference>
<dbReference type="InterPro" id="IPR035126">
    <property type="entry name" value="SCVP"/>
</dbReference>
<protein>
    <recommendedName>
        <fullName evidence="4">SEA domain-containing protein</fullName>
    </recommendedName>
</protein>
<gene>
    <name evidence="2" type="primary">Acey_s0355.g3327</name>
    <name evidence="2" type="ORF">Y032_0355g3327</name>
</gene>
<name>A0A016RWB1_9BILA</name>